<evidence type="ECO:0000313" key="7">
    <source>
        <dbReference type="Proteomes" id="UP000622890"/>
    </source>
</evidence>
<dbReference type="InterPro" id="IPR058647">
    <property type="entry name" value="BSH_CzcB-like"/>
</dbReference>
<dbReference type="Pfam" id="PF25973">
    <property type="entry name" value="BSH_CzcB"/>
    <property type="match status" value="1"/>
</dbReference>
<keyword evidence="2" id="KW-0813">Transport</keyword>
<comment type="similarity">
    <text evidence="1">Belongs to the membrane fusion protein (MFP) (TC 8.A.1) family.</text>
</comment>
<dbReference type="SUPFAM" id="SSF111369">
    <property type="entry name" value="HlyD-like secretion proteins"/>
    <property type="match status" value="1"/>
</dbReference>
<evidence type="ECO:0000256" key="2">
    <source>
        <dbReference type="ARBA" id="ARBA00022448"/>
    </source>
</evidence>
<evidence type="ECO:0000313" key="6">
    <source>
        <dbReference type="EMBL" id="MBK4733430.1"/>
    </source>
</evidence>
<dbReference type="GO" id="GO:0022857">
    <property type="term" value="F:transmembrane transporter activity"/>
    <property type="evidence" value="ECO:0007669"/>
    <property type="project" value="InterPro"/>
</dbReference>
<dbReference type="Gene3D" id="2.40.420.20">
    <property type="match status" value="1"/>
</dbReference>
<dbReference type="InterPro" id="IPR051909">
    <property type="entry name" value="MFP_Cation_Efflux"/>
</dbReference>
<evidence type="ECO:0000259" key="5">
    <source>
        <dbReference type="Pfam" id="PF25975"/>
    </source>
</evidence>
<dbReference type="Proteomes" id="UP000622890">
    <property type="component" value="Unassembled WGS sequence"/>
</dbReference>
<sequence>MTQKTRGGAFAALAVIVGLGVAGVGVSHYLHAAAPEPAARQATPPEPGVIRYPVHAPQLAMIKTATAQSAPLPVSDPLNGRLTYDDNVTARVSSPIAGRVLKIPVEIGDRVARGAVLLQIDAPDLAAADADLKKAQADERRKKLALDRAKTLLEHEVVPQKDAEAAQADYAQATAETRRAALRMKNLNASGSENGSFALRSPIAGVVADRHVSAGAELRPDLPDPLFIVTDPRHLWLVVDVPERAVARIHPGQGVSIETDAWPNVRFPAKVDRIGFALDPNTRRMGVRCIVDNADGKLHPEMFARVFFLADGERSAVPVPNTALVAEGVNTYVFVETEPGVFRKREVRLGQHGPEQSFIEGGVKPGERIVTEGALLLNAEVGSHAR</sequence>
<dbReference type="PANTHER" id="PTHR30097">
    <property type="entry name" value="CATION EFFLUX SYSTEM PROTEIN CUSB"/>
    <property type="match status" value="1"/>
</dbReference>
<dbReference type="AlphaFoldDB" id="A0A934SQ36"/>
<keyword evidence="7" id="KW-1185">Reference proteome</keyword>
<dbReference type="EMBL" id="JAEPBG010000001">
    <property type="protein sequence ID" value="MBK4733430.1"/>
    <property type="molecule type" value="Genomic_DNA"/>
</dbReference>
<dbReference type="RefSeq" id="WP_200590193.1">
    <property type="nucleotide sequence ID" value="NZ_JAEPBG010000001.1"/>
</dbReference>
<dbReference type="Pfam" id="PF25975">
    <property type="entry name" value="CzcB_C"/>
    <property type="match status" value="1"/>
</dbReference>
<reference evidence="6" key="1">
    <citation type="submission" date="2021-01" db="EMBL/GenBank/DDBJ databases">
        <title>Genome sequence of strain Noviherbaspirillum sp. DKR-6.</title>
        <authorList>
            <person name="Chaudhary D.K."/>
        </authorList>
    </citation>
    <scope>NUCLEOTIDE SEQUENCE</scope>
    <source>
        <strain evidence="6">DKR-6</strain>
    </source>
</reference>
<evidence type="ECO:0000256" key="1">
    <source>
        <dbReference type="ARBA" id="ARBA00009477"/>
    </source>
</evidence>
<dbReference type="NCBIfam" id="TIGR01730">
    <property type="entry name" value="RND_mfp"/>
    <property type="match status" value="1"/>
</dbReference>
<dbReference type="InterPro" id="IPR006143">
    <property type="entry name" value="RND_pump_MFP"/>
</dbReference>
<comment type="caution">
    <text evidence="6">The sequence shown here is derived from an EMBL/GenBank/DDBJ whole genome shotgun (WGS) entry which is preliminary data.</text>
</comment>
<dbReference type="Pfam" id="PF25954">
    <property type="entry name" value="Beta-barrel_RND_2"/>
    <property type="match status" value="1"/>
</dbReference>
<dbReference type="InterPro" id="IPR058792">
    <property type="entry name" value="Beta-barrel_RND_2"/>
</dbReference>
<dbReference type="Gene3D" id="1.10.287.470">
    <property type="entry name" value="Helix hairpin bin"/>
    <property type="match status" value="1"/>
</dbReference>
<protein>
    <submittedName>
        <fullName evidence="6">Efflux RND transporter periplasmic adaptor subunit</fullName>
    </submittedName>
</protein>
<feature type="domain" description="CzcB-like C-terminal circularly permuted SH3-like" evidence="5">
    <location>
        <begin position="317"/>
        <end position="377"/>
    </location>
</feature>
<accession>A0A934SQ36</accession>
<feature type="domain" description="CzcB-like barrel-sandwich hybrid" evidence="4">
    <location>
        <begin position="89"/>
        <end position="221"/>
    </location>
</feature>
<name>A0A934SQ36_9BURK</name>
<dbReference type="Gene3D" id="2.40.50.100">
    <property type="match status" value="1"/>
</dbReference>
<gene>
    <name evidence="6" type="ORF">JJB74_02190</name>
</gene>
<dbReference type="FunFam" id="2.40.30.170:FF:000010">
    <property type="entry name" value="Efflux RND transporter periplasmic adaptor subunit"/>
    <property type="match status" value="1"/>
</dbReference>
<dbReference type="InterPro" id="IPR058649">
    <property type="entry name" value="CzcB_C"/>
</dbReference>
<organism evidence="6 7">
    <name type="scientific">Noviherbaspirillum pedocola</name>
    <dbReference type="NCBI Taxonomy" id="2801341"/>
    <lineage>
        <taxon>Bacteria</taxon>
        <taxon>Pseudomonadati</taxon>
        <taxon>Pseudomonadota</taxon>
        <taxon>Betaproteobacteria</taxon>
        <taxon>Burkholderiales</taxon>
        <taxon>Oxalobacteraceae</taxon>
        <taxon>Noviherbaspirillum</taxon>
    </lineage>
</organism>
<evidence type="ECO:0000259" key="4">
    <source>
        <dbReference type="Pfam" id="PF25973"/>
    </source>
</evidence>
<evidence type="ECO:0000259" key="3">
    <source>
        <dbReference type="Pfam" id="PF25954"/>
    </source>
</evidence>
<dbReference type="Gene3D" id="2.40.30.170">
    <property type="match status" value="1"/>
</dbReference>
<feature type="domain" description="CusB-like beta-barrel" evidence="3">
    <location>
        <begin position="235"/>
        <end position="308"/>
    </location>
</feature>
<proteinExistence type="inferred from homology"/>
<dbReference type="GO" id="GO:0016020">
    <property type="term" value="C:membrane"/>
    <property type="evidence" value="ECO:0007669"/>
    <property type="project" value="InterPro"/>
</dbReference>